<evidence type="ECO:0000313" key="2">
    <source>
        <dbReference type="Proteomes" id="UP000514834"/>
    </source>
</evidence>
<proteinExistence type="predicted"/>
<evidence type="ECO:0000313" key="1">
    <source>
        <dbReference type="EMBL" id="QMP82694.1"/>
    </source>
</evidence>
<dbReference type="EMBL" id="MT478992">
    <property type="protein sequence ID" value="QMP82694.1"/>
    <property type="molecule type" value="Genomic_DNA"/>
</dbReference>
<keyword evidence="2" id="KW-1185">Reference proteome</keyword>
<sequence>MKLLRRFTNKGKCRRLIERIENEKEYLLYAMLHCKDQKLSKDRQWFKRWQKMRYWLDQLTK</sequence>
<organism evidence="1 2">
    <name type="scientific">Escherichia phage vB_EcoS_011D2</name>
    <dbReference type="NCBI Taxonomy" id="2743843"/>
    <lineage>
        <taxon>Viruses</taxon>
        <taxon>Duplodnaviria</taxon>
        <taxon>Heunggongvirae</taxon>
        <taxon>Uroviricota</taxon>
        <taxon>Caudoviricetes</taxon>
        <taxon>Drexlerviridae</taxon>
        <taxon>Tempevirinae</taxon>
        <taxon>Tlsvirus</taxon>
        <taxon>Tlsvirus tv011D2</taxon>
    </lineage>
</organism>
<name>A0A7D7JQI4_9CAUD</name>
<accession>A0A7D7JQI4</accession>
<reference evidence="1 2" key="1">
    <citation type="submission" date="2020-05" db="EMBL/GenBank/DDBJ databases">
        <authorList>
            <person name="Wang X."/>
        </authorList>
    </citation>
    <scope>NUCLEOTIDE SEQUENCE [LARGE SCALE GENOMIC DNA]</scope>
</reference>
<dbReference type="Proteomes" id="UP000514834">
    <property type="component" value="Segment"/>
</dbReference>
<protein>
    <submittedName>
        <fullName evidence="1">Uncharacterized protein</fullName>
    </submittedName>
</protein>